<dbReference type="FunFam" id="1.10.8.60:FF:000026">
    <property type="entry name" value="vesicle-fusing ATPase isoform X1"/>
    <property type="match status" value="1"/>
</dbReference>
<evidence type="ECO:0000256" key="4">
    <source>
        <dbReference type="ARBA" id="ARBA00022840"/>
    </source>
</evidence>
<dbReference type="SUPFAM" id="SSF54585">
    <property type="entry name" value="Cdc48 domain 2-like"/>
    <property type="match status" value="1"/>
</dbReference>
<dbReference type="InterPro" id="IPR027417">
    <property type="entry name" value="P-loop_NTPase"/>
</dbReference>
<evidence type="ECO:0000259" key="8">
    <source>
        <dbReference type="SMART" id="SM00382"/>
    </source>
</evidence>
<proteinExistence type="inferred from homology"/>
<feature type="domain" description="AAA+ ATPase" evidence="8">
    <location>
        <begin position="591"/>
        <end position="727"/>
    </location>
</feature>
<dbReference type="Gene3D" id="1.10.8.60">
    <property type="match status" value="1"/>
</dbReference>
<dbReference type="AlphaFoldDB" id="V5DS04"/>
<keyword evidence="7" id="KW-0812">Transmembrane</keyword>
<keyword evidence="3 6" id="KW-0547">Nucleotide-binding</keyword>
<dbReference type="GO" id="GO:0005795">
    <property type="term" value="C:Golgi stack"/>
    <property type="evidence" value="ECO:0007669"/>
    <property type="project" value="TreeGrafter"/>
</dbReference>
<comment type="cofactor">
    <cofactor evidence="6">
        <name>Mg(2+)</name>
        <dbReference type="ChEBI" id="CHEBI:18420"/>
    </cofactor>
    <text evidence="6">Binds 1 Mg(2+) ion per subunit.</text>
</comment>
<dbReference type="PANTHER" id="PTHR23078:SF3">
    <property type="entry name" value="VESICLE-FUSING ATPASE"/>
    <property type="match status" value="1"/>
</dbReference>
<keyword evidence="6" id="KW-0378">Hydrolase</keyword>
<keyword evidence="6" id="KW-0460">Magnesium</keyword>
<dbReference type="PROSITE" id="PS00674">
    <property type="entry name" value="AAA"/>
    <property type="match status" value="1"/>
</dbReference>
<dbReference type="SUPFAM" id="SSF52540">
    <property type="entry name" value="P-loop containing nucleoside triphosphate hydrolases"/>
    <property type="match status" value="2"/>
</dbReference>
<evidence type="ECO:0000256" key="7">
    <source>
        <dbReference type="SAM" id="Phobius"/>
    </source>
</evidence>
<dbReference type="InterPro" id="IPR039812">
    <property type="entry name" value="Vesicle-fus_ATPase"/>
</dbReference>
<dbReference type="GO" id="GO:0005524">
    <property type="term" value="F:ATP binding"/>
    <property type="evidence" value="ECO:0007669"/>
    <property type="project" value="UniProtKB-UniRule"/>
</dbReference>
<keyword evidence="4 6" id="KW-0067">ATP-binding</keyword>
<dbReference type="GO" id="GO:0006891">
    <property type="term" value="P:intra-Golgi vesicle-mediated transport"/>
    <property type="evidence" value="ECO:0007669"/>
    <property type="project" value="TreeGrafter"/>
</dbReference>
<evidence type="ECO:0000313" key="9">
    <source>
        <dbReference type="EMBL" id="ESS70191.1"/>
    </source>
</evidence>
<dbReference type="InterPro" id="IPR003593">
    <property type="entry name" value="AAA+_ATPase"/>
</dbReference>
<organism evidence="9 10">
    <name type="scientific">Trypanosoma cruzi Dm28c</name>
    <dbReference type="NCBI Taxonomy" id="1416333"/>
    <lineage>
        <taxon>Eukaryota</taxon>
        <taxon>Discoba</taxon>
        <taxon>Euglenozoa</taxon>
        <taxon>Kinetoplastea</taxon>
        <taxon>Metakinetoplastina</taxon>
        <taxon>Trypanosomatida</taxon>
        <taxon>Trypanosomatidae</taxon>
        <taxon>Trypanosoma</taxon>
        <taxon>Schizotrypanum</taxon>
    </lineage>
</organism>
<dbReference type="Gene3D" id="2.40.40.20">
    <property type="match status" value="1"/>
</dbReference>
<keyword evidence="6" id="KW-0931">ER-Golgi transport</keyword>
<dbReference type="GO" id="GO:0046872">
    <property type="term" value="F:metal ion binding"/>
    <property type="evidence" value="ECO:0007669"/>
    <property type="project" value="UniProtKB-UniRule"/>
</dbReference>
<evidence type="ECO:0000256" key="6">
    <source>
        <dbReference type="RuleBase" id="RU367045"/>
    </source>
</evidence>
<dbReference type="EC" id="3.6.4.6" evidence="6"/>
<reference evidence="9 10" key="1">
    <citation type="journal article" date="2014" name="Genome Announc.">
        <title>Trypanosoma cruzi Clone Dm28c Draft Genome Sequence.</title>
        <authorList>
            <person name="Grisard E.C."/>
            <person name="Teixeira S.M."/>
            <person name="de Almeida L.G."/>
            <person name="Stoco P.H."/>
            <person name="Gerber A.L."/>
            <person name="Talavera-Lopez C."/>
            <person name="Lima O.C."/>
            <person name="Andersson B."/>
            <person name="de Vasconcelos A.T."/>
        </authorList>
    </citation>
    <scope>NUCLEOTIDE SEQUENCE [LARGE SCALE GENOMIC DNA]</scope>
    <source>
        <strain evidence="9 10">Dm28c</strain>
    </source>
</reference>
<dbReference type="Gene3D" id="3.40.50.300">
    <property type="entry name" value="P-loop containing nucleotide triphosphate hydrolases"/>
    <property type="match status" value="2"/>
</dbReference>
<dbReference type="GO" id="GO:0035494">
    <property type="term" value="P:SNARE complex disassembly"/>
    <property type="evidence" value="ECO:0007669"/>
    <property type="project" value="InterPro"/>
</dbReference>
<accession>V5DS04</accession>
<feature type="domain" description="AAA+ ATPase" evidence="8">
    <location>
        <begin position="310"/>
        <end position="457"/>
    </location>
</feature>
<comment type="similarity">
    <text evidence="1 6">Belongs to the AAA ATPase family.</text>
</comment>
<dbReference type="FunFam" id="3.40.50.300:FF:000154">
    <property type="entry name" value="Vesicle-fusing ATPase 1"/>
    <property type="match status" value="1"/>
</dbReference>
<sequence length="799" mass="88407">MPLLNCIFNSCAKPSCVHRHHFLPSLFLFFFKFILLFLLLLCVCLCVQTKFFFKVTESFFFLFWHFHCDKPYIMSSPLIVCSVLKDEDARTNLLYMNPQDAKIFVDSSGIVMINEFLFTVSANTGIRAGHVGMNSIQRRLLGLSTTAGSTVIFHKPPQRIPSIAKMVLTVEYIVASKRGGTLDCMEFIGYFLKQFSGQCFRDSQTLAVVLDSGLRLLATVTQLNCDGLGSVGFLANSTSLILLASEKSEIALTNVPDNQLDAQQPQLMQNFNLENLGIGGLRNEFAQVFRRAFASRLFPASYVKKLGVKHVKGVLLYGPPGTGKTLIARKIGEILNCHPPKIVNGPEVFNKFVGGTEENVRKLFLDAEAEAVAKGDLSKLHLIIFDEFDAICKQRGAVRDSTGVNDNVVNQLLAKIDGVNSLNNVLLIGMTNRLDLIDEAILRPGRFEVHVEISLPNEEGREEIFRIHTRGMRENGIIGKDVNLAELASLTKNYSGAEIEGVVRSAISNAFNKHIDLDHPTEVVNAQDVFVTRQDFLRAVEEVEPAFGQAKEECSNLKGDGIIYYGKPWEGVESCCSRYVELLKGEGKRIHLLSVLIEGLPGSGKSAVAAYLAEKAEFPYVKVISSEVMVSYGELQKVNIIRKAFEDAYRSPTSVIILDDIERIIEFSHLGGRYSNAILQALLVLIKRPPPEGRKLLVIGTTALYDVLDSLEMVSCFSVKMTLPRVPPEALSLVANELELPFATQADLHCCVDLLPMSLPMKQLLLVLEMAAERDTEGRAVITSKTFEQALESVGVRGG</sequence>
<protein>
    <recommendedName>
        <fullName evidence="6">Vesicle-fusing ATPase</fullName>
        <ecNumber evidence="6">3.6.4.6</ecNumber>
    </recommendedName>
</protein>
<dbReference type="InterPro" id="IPR003960">
    <property type="entry name" value="ATPase_AAA_CS"/>
</dbReference>
<dbReference type="OrthoDB" id="9982946at2759"/>
<keyword evidence="7" id="KW-1133">Transmembrane helix</keyword>
<gene>
    <name evidence="9" type="ORF">TCDM_00969</name>
</gene>
<evidence type="ECO:0000256" key="5">
    <source>
        <dbReference type="ARBA" id="ARBA00022927"/>
    </source>
</evidence>
<dbReference type="Pfam" id="PF00004">
    <property type="entry name" value="AAA"/>
    <property type="match status" value="2"/>
</dbReference>
<dbReference type="SMART" id="SM00382">
    <property type="entry name" value="AAA"/>
    <property type="match status" value="2"/>
</dbReference>
<dbReference type="PANTHER" id="PTHR23078">
    <property type="entry name" value="VESICULAR-FUSION PROTEIN NSF"/>
    <property type="match status" value="1"/>
</dbReference>
<dbReference type="FunFam" id="3.40.50.300:FF:000166">
    <property type="entry name" value="vesicle-fusing ATPase isoform X1"/>
    <property type="match status" value="1"/>
</dbReference>
<keyword evidence="2 6" id="KW-0813">Transport</keyword>
<dbReference type="InterPro" id="IPR003959">
    <property type="entry name" value="ATPase_AAA_core"/>
</dbReference>
<name>V5DS04_TRYCR</name>
<comment type="function">
    <text evidence="6">Required for vesicle-mediated transport. Catalyzes the fusion of transport vesicles within the Golgi cisternae. Is also required for transport from the endoplasmic reticulum to the Golgi stack. Seems to function as a fusion protein required for the delivery of cargo proteins to all compartments of the Golgi stack independent of vesicle origin.</text>
</comment>
<keyword evidence="7" id="KW-0472">Membrane</keyword>
<comment type="catalytic activity">
    <reaction evidence="6">
        <text>ATP + H2O = ADP + phosphate + H(+)</text>
        <dbReference type="Rhea" id="RHEA:13065"/>
        <dbReference type="ChEBI" id="CHEBI:15377"/>
        <dbReference type="ChEBI" id="CHEBI:15378"/>
        <dbReference type="ChEBI" id="CHEBI:30616"/>
        <dbReference type="ChEBI" id="CHEBI:43474"/>
        <dbReference type="ChEBI" id="CHEBI:456216"/>
        <dbReference type="EC" id="3.6.4.6"/>
    </reaction>
</comment>
<evidence type="ECO:0000256" key="2">
    <source>
        <dbReference type="ARBA" id="ARBA00022448"/>
    </source>
</evidence>
<evidence type="ECO:0000256" key="3">
    <source>
        <dbReference type="ARBA" id="ARBA00022741"/>
    </source>
</evidence>
<keyword evidence="5 6" id="KW-0653">Protein transport</keyword>
<dbReference type="VEuPathDB" id="TriTrypDB:TCDM_00969"/>
<comment type="subcellular location">
    <subcellularLocation>
        <location evidence="6">Cytoplasm</location>
    </subcellularLocation>
</comment>
<comment type="caution">
    <text evidence="9">The sequence shown here is derived from an EMBL/GenBank/DDBJ whole genome shotgun (WGS) entry which is preliminary data.</text>
</comment>
<dbReference type="Pfam" id="PF17862">
    <property type="entry name" value="AAA_lid_3"/>
    <property type="match status" value="1"/>
</dbReference>
<keyword evidence="6" id="KW-0963">Cytoplasm</keyword>
<dbReference type="GO" id="GO:0043001">
    <property type="term" value="P:Golgi to plasma membrane protein transport"/>
    <property type="evidence" value="ECO:0007669"/>
    <property type="project" value="TreeGrafter"/>
</dbReference>
<dbReference type="InterPro" id="IPR041569">
    <property type="entry name" value="AAA_lid_3"/>
</dbReference>
<evidence type="ECO:0000313" key="10">
    <source>
        <dbReference type="Proteomes" id="UP000017861"/>
    </source>
</evidence>
<dbReference type="Proteomes" id="UP000017861">
    <property type="component" value="Unassembled WGS sequence"/>
</dbReference>
<dbReference type="InterPro" id="IPR009010">
    <property type="entry name" value="Asp_de-COase-like_dom_sf"/>
</dbReference>
<dbReference type="GO" id="GO:0016887">
    <property type="term" value="F:ATP hydrolysis activity"/>
    <property type="evidence" value="ECO:0007669"/>
    <property type="project" value="InterPro"/>
</dbReference>
<evidence type="ECO:0000256" key="1">
    <source>
        <dbReference type="ARBA" id="ARBA00006914"/>
    </source>
</evidence>
<feature type="transmembrane region" description="Helical" evidence="7">
    <location>
        <begin position="22"/>
        <end position="44"/>
    </location>
</feature>
<dbReference type="InterPro" id="IPR029067">
    <property type="entry name" value="CDC48_domain_2-like_sf"/>
</dbReference>
<dbReference type="SUPFAM" id="SSF50692">
    <property type="entry name" value="ADC-like"/>
    <property type="match status" value="1"/>
</dbReference>
<dbReference type="EMBL" id="AYLP01000006">
    <property type="protein sequence ID" value="ESS70191.1"/>
    <property type="molecule type" value="Genomic_DNA"/>
</dbReference>
<keyword evidence="6" id="KW-0479">Metal-binding</keyword>